<comment type="caution">
    <text evidence="2">The sequence shown here is derived from an EMBL/GenBank/DDBJ whole genome shotgun (WGS) entry which is preliminary data.</text>
</comment>
<feature type="signal peptide" evidence="1">
    <location>
        <begin position="1"/>
        <end position="25"/>
    </location>
</feature>
<keyword evidence="1" id="KW-0732">Signal</keyword>
<dbReference type="STRING" id="1302250.GCA_001313225_02377"/>
<organism evidence="2 3">
    <name type="scientific">Secundilactobacillus silagei JCM 19001</name>
    <dbReference type="NCBI Taxonomy" id="1302250"/>
    <lineage>
        <taxon>Bacteria</taxon>
        <taxon>Bacillati</taxon>
        <taxon>Bacillota</taxon>
        <taxon>Bacilli</taxon>
        <taxon>Lactobacillales</taxon>
        <taxon>Lactobacillaceae</taxon>
        <taxon>Secundilactobacillus</taxon>
    </lineage>
</organism>
<dbReference type="EMBL" id="BCMG01000008">
    <property type="protein sequence ID" value="GAX01564.1"/>
    <property type="molecule type" value="Genomic_DNA"/>
</dbReference>
<accession>A0A1Z5IIF8</accession>
<evidence type="ECO:0000313" key="2">
    <source>
        <dbReference type="EMBL" id="GAX01564.1"/>
    </source>
</evidence>
<name>A0A1Z5IIF8_9LACO</name>
<keyword evidence="3" id="KW-1185">Reference proteome</keyword>
<reference evidence="2 3" key="1">
    <citation type="submission" date="2015-11" db="EMBL/GenBank/DDBJ databases">
        <title>Draft genome sequences of new species of the genus Lactobacillus isolated from orchardgrass silage.</title>
        <authorList>
            <person name="Tohno M."/>
            <person name="Tanizawa Y."/>
            <person name="Arita M."/>
        </authorList>
    </citation>
    <scope>NUCLEOTIDE SEQUENCE [LARGE SCALE GENOMIC DNA]</scope>
    <source>
        <strain evidence="2 3">IWT126</strain>
    </source>
</reference>
<feature type="chain" id="PRO_5039342391" evidence="1">
    <location>
        <begin position="26"/>
        <end position="146"/>
    </location>
</feature>
<dbReference type="Proteomes" id="UP000198402">
    <property type="component" value="Unassembled WGS sequence"/>
</dbReference>
<evidence type="ECO:0000256" key="1">
    <source>
        <dbReference type="SAM" id="SignalP"/>
    </source>
</evidence>
<dbReference type="RefSeq" id="WP_089136854.1">
    <property type="nucleotide sequence ID" value="NZ_BCMG01000008.1"/>
</dbReference>
<gene>
    <name evidence="2" type="ORF">IWT126_01606</name>
</gene>
<sequence>MNKLIKSLAVIGVALTAFSTTTTHASAKHHYVTTPTTLRGRWYSLNKAHETLNITKYTIQNGTWKLSGKKFFKGINGPELYIGKNKSPHSYYWFSRNGTDAAAQFRKVTIKIKGTKYTALKERTLIDYYPLQYKMTYWTHHKDLKR</sequence>
<evidence type="ECO:0000313" key="3">
    <source>
        <dbReference type="Proteomes" id="UP000198402"/>
    </source>
</evidence>
<protein>
    <submittedName>
        <fullName evidence="2">Uncharacterized protein</fullName>
    </submittedName>
</protein>
<proteinExistence type="predicted"/>
<dbReference type="AlphaFoldDB" id="A0A1Z5IIF8"/>